<dbReference type="Proteomes" id="UP000824175">
    <property type="component" value="Unassembled WGS sequence"/>
</dbReference>
<keyword evidence="1" id="KW-1277">Toxin-antitoxin system</keyword>
<proteinExistence type="predicted"/>
<dbReference type="NCBIfam" id="TIGR02385">
    <property type="entry name" value="RelE_StbE"/>
    <property type="match status" value="1"/>
</dbReference>
<evidence type="ECO:0000313" key="2">
    <source>
        <dbReference type="EMBL" id="HIU14474.1"/>
    </source>
</evidence>
<protein>
    <submittedName>
        <fullName evidence="2">Type II toxin-antitoxin system RelE/ParE family toxin</fullName>
    </submittedName>
</protein>
<dbReference type="SUPFAM" id="SSF143011">
    <property type="entry name" value="RelE-like"/>
    <property type="match status" value="1"/>
</dbReference>
<dbReference type="EMBL" id="DVMJ01000091">
    <property type="protein sequence ID" value="HIU14474.1"/>
    <property type="molecule type" value="Genomic_DNA"/>
</dbReference>
<dbReference type="InterPro" id="IPR007712">
    <property type="entry name" value="RelE/ParE_toxin"/>
</dbReference>
<name>A0A9D1HS39_9FIRM</name>
<reference evidence="2" key="1">
    <citation type="submission" date="2020-10" db="EMBL/GenBank/DDBJ databases">
        <authorList>
            <person name="Gilroy R."/>
        </authorList>
    </citation>
    <scope>NUCLEOTIDE SEQUENCE</scope>
    <source>
        <strain evidence="2">CHK195-11698</strain>
    </source>
</reference>
<comment type="caution">
    <text evidence="2">The sequence shown here is derived from an EMBL/GenBank/DDBJ whole genome shotgun (WGS) entry which is preliminary data.</text>
</comment>
<dbReference type="Pfam" id="PF05016">
    <property type="entry name" value="ParE_toxin"/>
    <property type="match status" value="1"/>
</dbReference>
<dbReference type="AlphaFoldDB" id="A0A9D1HS39"/>
<accession>A0A9D1HS39</accession>
<dbReference type="InterPro" id="IPR035093">
    <property type="entry name" value="RelE/ParE_toxin_dom_sf"/>
</dbReference>
<evidence type="ECO:0000313" key="3">
    <source>
        <dbReference type="Proteomes" id="UP000824175"/>
    </source>
</evidence>
<organism evidence="2 3">
    <name type="scientific">Candidatus Fimiplasma intestinipullorum</name>
    <dbReference type="NCBI Taxonomy" id="2840825"/>
    <lineage>
        <taxon>Bacteria</taxon>
        <taxon>Bacillati</taxon>
        <taxon>Bacillota</taxon>
        <taxon>Clostridia</taxon>
        <taxon>Eubacteriales</taxon>
        <taxon>Candidatus Fimiplasma</taxon>
    </lineage>
</organism>
<reference evidence="2" key="2">
    <citation type="journal article" date="2021" name="PeerJ">
        <title>Extensive microbial diversity within the chicken gut microbiome revealed by metagenomics and culture.</title>
        <authorList>
            <person name="Gilroy R."/>
            <person name="Ravi A."/>
            <person name="Getino M."/>
            <person name="Pursley I."/>
            <person name="Horton D.L."/>
            <person name="Alikhan N.F."/>
            <person name="Baker D."/>
            <person name="Gharbi K."/>
            <person name="Hall N."/>
            <person name="Watson M."/>
            <person name="Adriaenssens E.M."/>
            <person name="Foster-Nyarko E."/>
            <person name="Jarju S."/>
            <person name="Secka A."/>
            <person name="Antonio M."/>
            <person name="Oren A."/>
            <person name="Chaudhuri R.R."/>
            <person name="La Ragione R."/>
            <person name="Hildebrand F."/>
            <person name="Pallen M.J."/>
        </authorList>
    </citation>
    <scope>NUCLEOTIDE SEQUENCE</scope>
    <source>
        <strain evidence="2">CHK195-11698</strain>
    </source>
</reference>
<evidence type="ECO:0000256" key="1">
    <source>
        <dbReference type="ARBA" id="ARBA00022649"/>
    </source>
</evidence>
<gene>
    <name evidence="2" type="ORF">IAD15_10480</name>
</gene>
<sequence length="109" mass="13008">MKIKIVYTFQARQDLKNIYEYIANSLHAPDTARNMYRQIIQSARSLEPMPERNLLYKEEPWHSQGVRFIPVKKYLLFYTVNNETHTVSIVRILYGGMDINHQLEETNDF</sequence>
<dbReference type="Gene3D" id="3.30.2310.20">
    <property type="entry name" value="RelE-like"/>
    <property type="match status" value="1"/>
</dbReference>